<dbReference type="EMBL" id="FWEV01000007">
    <property type="protein sequence ID" value="SLM27545.1"/>
    <property type="molecule type" value="Genomic_DNA"/>
</dbReference>
<reference evidence="1 2" key="1">
    <citation type="submission" date="2017-03" db="EMBL/GenBank/DDBJ databases">
        <authorList>
            <person name="Afonso C.L."/>
            <person name="Miller P.J."/>
            <person name="Scott M.A."/>
            <person name="Spackman E."/>
            <person name="Goraichik I."/>
            <person name="Dimitrov K.M."/>
            <person name="Suarez D.L."/>
            <person name="Swayne D.E."/>
        </authorList>
    </citation>
    <scope>NUCLEOTIDE SEQUENCE [LARGE SCALE GENOMIC DNA]</scope>
    <source>
        <strain evidence="1">PRJEB14757</strain>
    </source>
</reference>
<dbReference type="Proteomes" id="UP000191931">
    <property type="component" value="Unassembled WGS sequence"/>
</dbReference>
<sequence>MINIENLGRLLRNSKMIMDKHNIYAQRFFINHYIVVNKDHSAFRNSLSGNPKKQYLSKVFTRDCLKWRGCS</sequence>
<accession>A0A1W1H592</accession>
<organism evidence="1 2">
    <name type="scientific">Desulfamplus magnetovallimortis</name>
    <dbReference type="NCBI Taxonomy" id="1246637"/>
    <lineage>
        <taxon>Bacteria</taxon>
        <taxon>Pseudomonadati</taxon>
        <taxon>Thermodesulfobacteriota</taxon>
        <taxon>Desulfobacteria</taxon>
        <taxon>Desulfobacterales</taxon>
        <taxon>Desulfobacteraceae</taxon>
        <taxon>Desulfamplus</taxon>
    </lineage>
</organism>
<keyword evidence="2" id="KW-1185">Reference proteome</keyword>
<evidence type="ECO:0000313" key="2">
    <source>
        <dbReference type="Proteomes" id="UP000191931"/>
    </source>
</evidence>
<evidence type="ECO:0000313" key="1">
    <source>
        <dbReference type="EMBL" id="SLM27545.1"/>
    </source>
</evidence>
<protein>
    <submittedName>
        <fullName evidence="1">Uncharacterized protein</fullName>
    </submittedName>
</protein>
<dbReference type="AlphaFoldDB" id="A0A1W1H592"/>
<dbReference type="STRING" id="1246637.MTBBW1_1040002"/>
<proteinExistence type="predicted"/>
<gene>
    <name evidence="1" type="ORF">MTBBW1_1040002</name>
</gene>
<name>A0A1W1H592_9BACT</name>